<gene>
    <name evidence="1" type="ORF">Airi02_102490</name>
</gene>
<proteinExistence type="predicted"/>
<keyword evidence="2" id="KW-1185">Reference proteome</keyword>
<dbReference type="Gene3D" id="3.20.20.140">
    <property type="entry name" value="Metal-dependent hydrolases"/>
    <property type="match status" value="1"/>
</dbReference>
<evidence type="ECO:0000313" key="1">
    <source>
        <dbReference type="EMBL" id="GLY92321.1"/>
    </source>
</evidence>
<dbReference type="Proteomes" id="UP001165074">
    <property type="component" value="Unassembled WGS sequence"/>
</dbReference>
<organism evidence="1 2">
    <name type="scientific">Actinoallomurus iriomotensis</name>
    <dbReference type="NCBI Taxonomy" id="478107"/>
    <lineage>
        <taxon>Bacteria</taxon>
        <taxon>Bacillati</taxon>
        <taxon>Actinomycetota</taxon>
        <taxon>Actinomycetes</taxon>
        <taxon>Streptosporangiales</taxon>
        <taxon>Thermomonosporaceae</taxon>
        <taxon>Actinoallomurus</taxon>
    </lineage>
</organism>
<dbReference type="AlphaFoldDB" id="A0A9W6SCF7"/>
<dbReference type="SUPFAM" id="SSF51556">
    <property type="entry name" value="Metallo-dependent hydrolases"/>
    <property type="match status" value="1"/>
</dbReference>
<sequence>MTAVRIFPVPAKVWGPSGWVVDAGADGLTHLFFDRPYTDELIEKIAAAGTFVIPTLTVVASIIGEPAGDELAKDPRVHPKLTPVWLDNLPG</sequence>
<evidence type="ECO:0000313" key="2">
    <source>
        <dbReference type="Proteomes" id="UP001165074"/>
    </source>
</evidence>
<dbReference type="InterPro" id="IPR032466">
    <property type="entry name" value="Metal_Hydrolase"/>
</dbReference>
<reference evidence="1" key="1">
    <citation type="submission" date="2023-03" db="EMBL/GenBank/DDBJ databases">
        <title>Actinoallomurus iriomotensis NBRC 103684.</title>
        <authorList>
            <person name="Ichikawa N."/>
            <person name="Sato H."/>
            <person name="Tonouchi N."/>
        </authorList>
    </citation>
    <scope>NUCLEOTIDE SEQUENCE</scope>
    <source>
        <strain evidence="1">NBRC 103684</strain>
    </source>
</reference>
<comment type="caution">
    <text evidence="1">The sequence shown here is derived from an EMBL/GenBank/DDBJ whole genome shotgun (WGS) entry which is preliminary data.</text>
</comment>
<dbReference type="EMBL" id="BSTK01000027">
    <property type="protein sequence ID" value="GLY92321.1"/>
    <property type="molecule type" value="Genomic_DNA"/>
</dbReference>
<protein>
    <submittedName>
        <fullName evidence="1">Uncharacterized protein</fullName>
    </submittedName>
</protein>
<accession>A0A9W6SCF7</accession>
<name>A0A9W6SCF7_9ACTN</name>